<dbReference type="CDD" id="cd05466">
    <property type="entry name" value="PBP2_LTTR_substrate"/>
    <property type="match status" value="1"/>
</dbReference>
<keyword evidence="3" id="KW-0238">DNA-binding</keyword>
<evidence type="ECO:0000256" key="1">
    <source>
        <dbReference type="ARBA" id="ARBA00009437"/>
    </source>
</evidence>
<accession>A0A517MDA0</accession>
<dbReference type="Gene3D" id="1.10.10.10">
    <property type="entry name" value="Winged helix-like DNA-binding domain superfamily/Winged helix DNA-binding domain"/>
    <property type="match status" value="1"/>
</dbReference>
<dbReference type="OrthoDB" id="9785745at2"/>
<dbReference type="PANTHER" id="PTHR30419">
    <property type="entry name" value="HTH-TYPE TRANSCRIPTIONAL REGULATOR YBHD"/>
    <property type="match status" value="1"/>
</dbReference>
<dbReference type="RefSeq" id="WP_145351049.1">
    <property type="nucleotide sequence ID" value="NZ_CP036262.1"/>
</dbReference>
<dbReference type="InterPro" id="IPR036390">
    <property type="entry name" value="WH_DNA-bd_sf"/>
</dbReference>
<evidence type="ECO:0000259" key="5">
    <source>
        <dbReference type="PROSITE" id="PS50931"/>
    </source>
</evidence>
<gene>
    <name evidence="6" type="primary">cmpR</name>
    <name evidence="6" type="ORF">FF011L_16100</name>
</gene>
<name>A0A517MDA0_9BACT</name>
<proteinExistence type="inferred from homology"/>
<keyword evidence="7" id="KW-1185">Reference proteome</keyword>
<dbReference type="PANTHER" id="PTHR30419:SF8">
    <property type="entry name" value="NITROGEN ASSIMILATION TRANSCRIPTIONAL ACTIVATOR-RELATED"/>
    <property type="match status" value="1"/>
</dbReference>
<evidence type="ECO:0000313" key="7">
    <source>
        <dbReference type="Proteomes" id="UP000320672"/>
    </source>
</evidence>
<dbReference type="PROSITE" id="PS50931">
    <property type="entry name" value="HTH_LYSR"/>
    <property type="match status" value="1"/>
</dbReference>
<feature type="domain" description="HTH lysR-type" evidence="5">
    <location>
        <begin position="1"/>
        <end position="58"/>
    </location>
</feature>
<dbReference type="Proteomes" id="UP000320672">
    <property type="component" value="Chromosome"/>
</dbReference>
<dbReference type="InterPro" id="IPR000847">
    <property type="entry name" value="LysR_HTH_N"/>
</dbReference>
<comment type="similarity">
    <text evidence="1">Belongs to the LysR transcriptional regulatory family.</text>
</comment>
<dbReference type="GO" id="GO:0003677">
    <property type="term" value="F:DNA binding"/>
    <property type="evidence" value="ECO:0007669"/>
    <property type="project" value="UniProtKB-KW"/>
</dbReference>
<dbReference type="FunFam" id="1.10.10.10:FF:000001">
    <property type="entry name" value="LysR family transcriptional regulator"/>
    <property type="match status" value="1"/>
</dbReference>
<dbReference type="GO" id="GO:0005829">
    <property type="term" value="C:cytosol"/>
    <property type="evidence" value="ECO:0007669"/>
    <property type="project" value="TreeGrafter"/>
</dbReference>
<sequence>MHLRSLELFCSVAQLRSFSRAADAHAVTQSAASQAVLQLEQNLGVRLVDRSKRPLRLTDAGTVYHTGLRKVLGDYRALEQEVRYLASRLQGIVRIAAIYSVGASYMPEATAAFQQLHPDVEVRIEPASPTRVLELAASGEADLGLMSYCKGTRSIRSAHWQKEPMCLIAAPEHPLAGKGEVDLTDLHNLAMIGFETTLKVRREIDLFLSRQDVRARYCLEYDNLDSIIRAIQANAGIGILPEASVRRETASGTLKVVPCSELSLQRPLGIVWRRSGKVSLAAAEFAEMLLGKPLEPPKSVT</sequence>
<dbReference type="InterPro" id="IPR005119">
    <property type="entry name" value="LysR_subst-bd"/>
</dbReference>
<organism evidence="6 7">
    <name type="scientific">Roseimaritima multifibrata</name>
    <dbReference type="NCBI Taxonomy" id="1930274"/>
    <lineage>
        <taxon>Bacteria</taxon>
        <taxon>Pseudomonadati</taxon>
        <taxon>Planctomycetota</taxon>
        <taxon>Planctomycetia</taxon>
        <taxon>Pirellulales</taxon>
        <taxon>Pirellulaceae</taxon>
        <taxon>Roseimaritima</taxon>
    </lineage>
</organism>
<keyword evidence="4" id="KW-0804">Transcription</keyword>
<dbReference type="EMBL" id="CP036262">
    <property type="protein sequence ID" value="QDS92861.1"/>
    <property type="molecule type" value="Genomic_DNA"/>
</dbReference>
<reference evidence="6 7" key="1">
    <citation type="submission" date="2019-02" db="EMBL/GenBank/DDBJ databases">
        <title>Deep-cultivation of Planctomycetes and their phenomic and genomic characterization uncovers novel biology.</title>
        <authorList>
            <person name="Wiegand S."/>
            <person name="Jogler M."/>
            <person name="Boedeker C."/>
            <person name="Pinto D."/>
            <person name="Vollmers J."/>
            <person name="Rivas-Marin E."/>
            <person name="Kohn T."/>
            <person name="Peeters S.H."/>
            <person name="Heuer A."/>
            <person name="Rast P."/>
            <person name="Oberbeckmann S."/>
            <person name="Bunk B."/>
            <person name="Jeske O."/>
            <person name="Meyerdierks A."/>
            <person name="Storesund J.E."/>
            <person name="Kallscheuer N."/>
            <person name="Luecker S."/>
            <person name="Lage O.M."/>
            <person name="Pohl T."/>
            <person name="Merkel B.J."/>
            <person name="Hornburger P."/>
            <person name="Mueller R.-W."/>
            <person name="Bruemmer F."/>
            <person name="Labrenz M."/>
            <person name="Spormann A.M."/>
            <person name="Op den Camp H."/>
            <person name="Overmann J."/>
            <person name="Amann R."/>
            <person name="Jetten M.S.M."/>
            <person name="Mascher T."/>
            <person name="Medema M.H."/>
            <person name="Devos D.P."/>
            <person name="Kaster A.-K."/>
            <person name="Ovreas L."/>
            <person name="Rohde M."/>
            <person name="Galperin M.Y."/>
            <person name="Jogler C."/>
        </authorList>
    </citation>
    <scope>NUCLEOTIDE SEQUENCE [LARGE SCALE GENOMIC DNA]</scope>
    <source>
        <strain evidence="6 7">FF011L</strain>
    </source>
</reference>
<dbReference type="SUPFAM" id="SSF46785">
    <property type="entry name" value="Winged helix' DNA-binding domain"/>
    <property type="match status" value="1"/>
</dbReference>
<dbReference type="AlphaFoldDB" id="A0A517MDA0"/>
<evidence type="ECO:0000256" key="4">
    <source>
        <dbReference type="ARBA" id="ARBA00023163"/>
    </source>
</evidence>
<dbReference type="KEGG" id="rml:FF011L_16100"/>
<evidence type="ECO:0000313" key="6">
    <source>
        <dbReference type="EMBL" id="QDS92861.1"/>
    </source>
</evidence>
<evidence type="ECO:0000256" key="3">
    <source>
        <dbReference type="ARBA" id="ARBA00023125"/>
    </source>
</evidence>
<keyword evidence="2" id="KW-0805">Transcription regulation</keyword>
<dbReference type="SUPFAM" id="SSF53850">
    <property type="entry name" value="Periplasmic binding protein-like II"/>
    <property type="match status" value="1"/>
</dbReference>
<protein>
    <submittedName>
        <fullName evidence="6">HTH-type transcriptional activator CmpR</fullName>
    </submittedName>
</protein>
<dbReference type="InterPro" id="IPR050950">
    <property type="entry name" value="HTH-type_LysR_regulators"/>
</dbReference>
<dbReference type="PRINTS" id="PR00039">
    <property type="entry name" value="HTHLYSR"/>
</dbReference>
<evidence type="ECO:0000256" key="2">
    <source>
        <dbReference type="ARBA" id="ARBA00023015"/>
    </source>
</evidence>
<dbReference type="GO" id="GO:0003700">
    <property type="term" value="F:DNA-binding transcription factor activity"/>
    <property type="evidence" value="ECO:0007669"/>
    <property type="project" value="InterPro"/>
</dbReference>
<dbReference type="InterPro" id="IPR036388">
    <property type="entry name" value="WH-like_DNA-bd_sf"/>
</dbReference>
<dbReference type="Gene3D" id="3.40.190.290">
    <property type="match status" value="1"/>
</dbReference>
<dbReference type="Pfam" id="PF00126">
    <property type="entry name" value="HTH_1"/>
    <property type="match status" value="1"/>
</dbReference>
<dbReference type="Pfam" id="PF03466">
    <property type="entry name" value="LysR_substrate"/>
    <property type="match status" value="1"/>
</dbReference>